<evidence type="ECO:0000313" key="3">
    <source>
        <dbReference type="Proteomes" id="UP000586722"/>
    </source>
</evidence>
<keyword evidence="3" id="KW-1185">Reference proteome</keyword>
<name>A0A7X5JAI2_9HYPH</name>
<dbReference type="Pfam" id="PF00550">
    <property type="entry name" value="PP-binding"/>
    <property type="match status" value="1"/>
</dbReference>
<feature type="domain" description="Carrier" evidence="1">
    <location>
        <begin position="1"/>
        <end position="77"/>
    </location>
</feature>
<evidence type="ECO:0000259" key="1">
    <source>
        <dbReference type="PROSITE" id="PS50075"/>
    </source>
</evidence>
<dbReference type="Gene3D" id="1.10.1200.10">
    <property type="entry name" value="ACP-like"/>
    <property type="match status" value="1"/>
</dbReference>
<dbReference type="Proteomes" id="UP000586722">
    <property type="component" value="Unassembled WGS sequence"/>
</dbReference>
<dbReference type="SUPFAM" id="SSF47336">
    <property type="entry name" value="ACP-like"/>
    <property type="match status" value="1"/>
</dbReference>
<comment type="caution">
    <text evidence="2">The sequence shown here is derived from an EMBL/GenBank/DDBJ whole genome shotgun (WGS) entry which is preliminary data.</text>
</comment>
<accession>A0A7X5JAI2</accession>
<dbReference type="RefSeq" id="WP_161708999.1">
    <property type="nucleotide sequence ID" value="NZ_JAABLQ010000001.1"/>
</dbReference>
<dbReference type="InterPro" id="IPR036736">
    <property type="entry name" value="ACP-like_sf"/>
</dbReference>
<dbReference type="InterPro" id="IPR009081">
    <property type="entry name" value="PP-bd_ACP"/>
</dbReference>
<proteinExistence type="predicted"/>
<sequence>MKTVSEKVLAAFGTVLGVPDDVPTATLVYNDFPGWDSVAHMALVAALEEQFDCMLEMDDILNMSDFDKTVEIMARYG</sequence>
<dbReference type="AlphaFoldDB" id="A0A7X5JAI2"/>
<gene>
    <name evidence="2" type="ORF">GWI72_14280</name>
</gene>
<protein>
    <submittedName>
        <fullName evidence="2">Acyl carrier protein</fullName>
    </submittedName>
</protein>
<dbReference type="EMBL" id="JAABLQ010000001">
    <property type="protein sequence ID" value="NBN79440.1"/>
    <property type="molecule type" value="Genomic_DNA"/>
</dbReference>
<dbReference type="PROSITE" id="PS50075">
    <property type="entry name" value="CARRIER"/>
    <property type="match status" value="1"/>
</dbReference>
<reference evidence="3" key="1">
    <citation type="submission" date="2020-01" db="EMBL/GenBank/DDBJ databases">
        <authorList>
            <person name="Fang Y."/>
            <person name="Sun R."/>
            <person name="Nie L."/>
            <person name="He J."/>
            <person name="Hao L."/>
            <person name="Wang L."/>
            <person name="Su S."/>
            <person name="Lv E."/>
            <person name="Zhang Z."/>
            <person name="Xie R."/>
            <person name="Liu H."/>
        </authorList>
    </citation>
    <scope>NUCLEOTIDE SEQUENCE [LARGE SCALE GENOMIC DNA]</scope>
    <source>
        <strain evidence="3">XCT-53</strain>
    </source>
</reference>
<organism evidence="2 3">
    <name type="scientific">Pannonibacter tanglangensis</name>
    <dbReference type="NCBI Taxonomy" id="2750084"/>
    <lineage>
        <taxon>Bacteria</taxon>
        <taxon>Pseudomonadati</taxon>
        <taxon>Pseudomonadota</taxon>
        <taxon>Alphaproteobacteria</taxon>
        <taxon>Hyphomicrobiales</taxon>
        <taxon>Stappiaceae</taxon>
        <taxon>Pannonibacter</taxon>
    </lineage>
</organism>
<evidence type="ECO:0000313" key="2">
    <source>
        <dbReference type="EMBL" id="NBN79440.1"/>
    </source>
</evidence>